<protein>
    <submittedName>
        <fullName evidence="1">Uncharacterized protein</fullName>
    </submittedName>
</protein>
<proteinExistence type="predicted"/>
<sequence>MAPEGRSRSAGGWLLCTPSTIHTSLTLCRPRRGTWKGRLPASLLHAARPARRPRRLHERVAQAFDSGEALEHHYALPLWSGAVAWSTEQQYMHMLTISIGQEDMKTCLVSDQRNDASIASHEGAHVLRRIQLASSTSFRLLLIPNKARLTAEVRPIRIPDSVFAARYACGIRDESDLQTDDIRRHR</sequence>
<dbReference type="AlphaFoldDB" id="A0A9P3GYI2"/>
<comment type="caution">
    <text evidence="1">The sequence shown here is derived from an EMBL/GenBank/DDBJ whole genome shotgun (WGS) entry which is preliminary data.</text>
</comment>
<evidence type="ECO:0000313" key="2">
    <source>
        <dbReference type="Proteomes" id="UP000703269"/>
    </source>
</evidence>
<reference evidence="1 2" key="1">
    <citation type="submission" date="2021-08" db="EMBL/GenBank/DDBJ databases">
        <title>Draft Genome Sequence of Phanerochaete sordida strain YK-624.</title>
        <authorList>
            <person name="Mori T."/>
            <person name="Dohra H."/>
            <person name="Suzuki T."/>
            <person name="Kawagishi H."/>
            <person name="Hirai H."/>
        </authorList>
    </citation>
    <scope>NUCLEOTIDE SEQUENCE [LARGE SCALE GENOMIC DNA]</scope>
    <source>
        <strain evidence="1 2">YK-624</strain>
    </source>
</reference>
<organism evidence="1 2">
    <name type="scientific">Phanerochaete sordida</name>
    <dbReference type="NCBI Taxonomy" id="48140"/>
    <lineage>
        <taxon>Eukaryota</taxon>
        <taxon>Fungi</taxon>
        <taxon>Dikarya</taxon>
        <taxon>Basidiomycota</taxon>
        <taxon>Agaricomycotina</taxon>
        <taxon>Agaricomycetes</taxon>
        <taxon>Polyporales</taxon>
        <taxon>Phanerochaetaceae</taxon>
        <taxon>Phanerochaete</taxon>
    </lineage>
</organism>
<evidence type="ECO:0000313" key="1">
    <source>
        <dbReference type="EMBL" id="GJF00696.1"/>
    </source>
</evidence>
<gene>
    <name evidence="1" type="ORF">PsYK624_169940</name>
</gene>
<dbReference type="EMBL" id="BPQB01000185">
    <property type="protein sequence ID" value="GJF00696.1"/>
    <property type="molecule type" value="Genomic_DNA"/>
</dbReference>
<keyword evidence="2" id="KW-1185">Reference proteome</keyword>
<accession>A0A9P3GYI2</accession>
<name>A0A9P3GYI2_9APHY</name>
<dbReference type="Proteomes" id="UP000703269">
    <property type="component" value="Unassembled WGS sequence"/>
</dbReference>